<evidence type="ECO:0000313" key="4">
    <source>
        <dbReference type="Proteomes" id="UP000186914"/>
    </source>
</evidence>
<keyword evidence="4" id="KW-1185">Reference proteome</keyword>
<protein>
    <submittedName>
        <fullName evidence="3">Aspartyl-tRNA(Asn)/glutamyl-tRNA(Gln) amidotransferase subunit A</fullName>
    </submittedName>
</protein>
<gene>
    <name evidence="3" type="ORF">SAMN05421858_4700</name>
</gene>
<keyword evidence="3" id="KW-0808">Transferase</keyword>
<dbReference type="Proteomes" id="UP000186914">
    <property type="component" value="Unassembled WGS sequence"/>
</dbReference>
<dbReference type="SUPFAM" id="SSF75304">
    <property type="entry name" value="Amidase signature (AS) enzymes"/>
    <property type="match status" value="1"/>
</dbReference>
<dbReference type="OrthoDB" id="7931at2157"/>
<evidence type="ECO:0000259" key="2">
    <source>
        <dbReference type="Pfam" id="PF01425"/>
    </source>
</evidence>
<name>A0A1N7F0R6_9EURY</name>
<dbReference type="PANTHER" id="PTHR11895:SF7">
    <property type="entry name" value="GLUTAMYL-TRNA(GLN) AMIDOTRANSFERASE SUBUNIT A, MITOCHONDRIAL"/>
    <property type="match status" value="1"/>
</dbReference>
<dbReference type="InterPro" id="IPR036928">
    <property type="entry name" value="AS_sf"/>
</dbReference>
<dbReference type="InterPro" id="IPR020556">
    <property type="entry name" value="Amidase_CS"/>
</dbReference>
<dbReference type="EMBL" id="FTNO01000007">
    <property type="protein sequence ID" value="SIR93973.1"/>
    <property type="molecule type" value="Genomic_DNA"/>
</dbReference>
<feature type="domain" description="Amidase" evidence="2">
    <location>
        <begin position="66"/>
        <end position="467"/>
    </location>
</feature>
<organism evidence="3 4">
    <name type="scientific">Haladaptatus litoreus</name>
    <dbReference type="NCBI Taxonomy" id="553468"/>
    <lineage>
        <taxon>Archaea</taxon>
        <taxon>Methanobacteriati</taxon>
        <taxon>Methanobacteriota</taxon>
        <taxon>Stenosarchaea group</taxon>
        <taxon>Halobacteria</taxon>
        <taxon>Halobacteriales</taxon>
        <taxon>Haladaptataceae</taxon>
        <taxon>Haladaptatus</taxon>
    </lineage>
</organism>
<dbReference type="InterPro" id="IPR000120">
    <property type="entry name" value="Amidase"/>
</dbReference>
<dbReference type="Gene3D" id="3.90.1300.10">
    <property type="entry name" value="Amidase signature (AS) domain"/>
    <property type="match status" value="1"/>
</dbReference>
<accession>A0A1N7F0R6</accession>
<feature type="region of interest" description="Disordered" evidence="1">
    <location>
        <begin position="39"/>
        <end position="62"/>
    </location>
</feature>
<dbReference type="PROSITE" id="PS00571">
    <property type="entry name" value="AMIDASES"/>
    <property type="match status" value="1"/>
</dbReference>
<dbReference type="InterPro" id="IPR023631">
    <property type="entry name" value="Amidase_dom"/>
</dbReference>
<proteinExistence type="predicted"/>
<dbReference type="Pfam" id="PF01425">
    <property type="entry name" value="Amidase"/>
    <property type="match status" value="1"/>
</dbReference>
<evidence type="ECO:0000256" key="1">
    <source>
        <dbReference type="SAM" id="MobiDB-lite"/>
    </source>
</evidence>
<dbReference type="AlphaFoldDB" id="A0A1N7F0R6"/>
<dbReference type="GO" id="GO:0016740">
    <property type="term" value="F:transferase activity"/>
    <property type="evidence" value="ECO:0007669"/>
    <property type="project" value="UniProtKB-KW"/>
</dbReference>
<dbReference type="PANTHER" id="PTHR11895">
    <property type="entry name" value="TRANSAMIDASE"/>
    <property type="match status" value="1"/>
</dbReference>
<evidence type="ECO:0000313" key="3">
    <source>
        <dbReference type="EMBL" id="SIR93973.1"/>
    </source>
</evidence>
<sequence length="481" mass="50594">MAHHTSAERDRLRTLTERLGLSVSDEGIDAALDTADELGSAVPESATVERRESVGSMADDPNNALLEAYDEPRVETDEGPLSDVSVAVKDVIAVKNLSMTCGSKSFSVVPSYDATVVERLLDAGASLVGKANTDAFAFGPTGEFSEFGTVTNPVASDRVPGGSSSGSAAAVSAGTVDAALGTDTGGSVRIPAACCGVVGVKPTHRSMSRYGFVDLSPTTDCIGPLARDVETAARVLDAIRGPDVRDPSSSHVSGESATDALDKDGDLTFALLSPFVERSSDSVAATVCAVADALDAREDASVTATDLELGEIETAYPLTIATEFAWLLRQRGTIRGQGTQYTEEWRETFESFTNCLNEHIALRVLPAAYLDERTNGRSYVAAREAVTEFRRELHGLFAEFDLLLAPTLRVLPPKYGEITATEGMKNISGNTGPFSLTGNPVISVPAGESNGLPVGMQVIGPHFNDARAVRGATLIESVRDC</sequence>
<reference evidence="4" key="1">
    <citation type="submission" date="2017-01" db="EMBL/GenBank/DDBJ databases">
        <authorList>
            <person name="Varghese N."/>
            <person name="Submissions S."/>
        </authorList>
    </citation>
    <scope>NUCLEOTIDE SEQUENCE [LARGE SCALE GENOMIC DNA]</scope>
    <source>
        <strain evidence="4">CGMCC 1.7737</strain>
    </source>
</reference>
<dbReference type="RefSeq" id="WP_084186444.1">
    <property type="nucleotide sequence ID" value="NZ_FTNO01000007.1"/>
</dbReference>